<evidence type="ECO:0000256" key="4">
    <source>
        <dbReference type="ARBA" id="ARBA00022989"/>
    </source>
</evidence>
<evidence type="ECO:0000256" key="3">
    <source>
        <dbReference type="ARBA" id="ARBA00022692"/>
    </source>
</evidence>
<proteinExistence type="predicted"/>
<comment type="subcellular location">
    <subcellularLocation>
        <location evidence="1">Cell membrane</location>
        <topology evidence="1">Multi-pass membrane protein</topology>
    </subcellularLocation>
</comment>
<feature type="domain" description="DUF3817" evidence="8">
    <location>
        <begin position="42"/>
        <end position="129"/>
    </location>
</feature>
<feature type="transmembrane region" description="Helical" evidence="7">
    <location>
        <begin position="46"/>
        <end position="65"/>
    </location>
</feature>
<keyword evidence="5 7" id="KW-0472">Membrane</keyword>
<dbReference type="PANTHER" id="PTHR40077">
    <property type="entry name" value="MEMBRANE PROTEIN-RELATED"/>
    <property type="match status" value="1"/>
</dbReference>
<accession>E3J798</accession>
<dbReference type="InParanoid" id="E3J798"/>
<gene>
    <name evidence="9" type="ordered locus">FraEuI1c_0285</name>
</gene>
<evidence type="ECO:0000256" key="7">
    <source>
        <dbReference type="SAM" id="Phobius"/>
    </source>
</evidence>
<keyword evidence="4 7" id="KW-1133">Transmembrane helix</keyword>
<dbReference type="NCBIfam" id="TIGR03954">
    <property type="entry name" value="integ_memb_HG"/>
    <property type="match status" value="1"/>
</dbReference>
<protein>
    <recommendedName>
        <fullName evidence="8">DUF3817 domain-containing protein</fullName>
    </recommendedName>
</protein>
<evidence type="ECO:0000259" key="8">
    <source>
        <dbReference type="Pfam" id="PF12823"/>
    </source>
</evidence>
<evidence type="ECO:0000256" key="2">
    <source>
        <dbReference type="ARBA" id="ARBA00022475"/>
    </source>
</evidence>
<dbReference type="RefSeq" id="WP_013421494.1">
    <property type="nucleotide sequence ID" value="NC_014666.1"/>
</dbReference>
<evidence type="ECO:0000256" key="5">
    <source>
        <dbReference type="ARBA" id="ARBA00023136"/>
    </source>
</evidence>
<organism evidence="9 10">
    <name type="scientific">Pseudofrankia inefficax (strain DSM 45817 / CECT 9037 / DDB 130130 / EuI1c)</name>
    <name type="common">Frankia inefficax</name>
    <dbReference type="NCBI Taxonomy" id="298654"/>
    <lineage>
        <taxon>Bacteria</taxon>
        <taxon>Bacillati</taxon>
        <taxon>Actinomycetota</taxon>
        <taxon>Actinomycetes</taxon>
        <taxon>Frankiales</taxon>
        <taxon>Frankiaceae</taxon>
        <taxon>Pseudofrankia</taxon>
    </lineage>
</organism>
<evidence type="ECO:0000313" key="9">
    <source>
        <dbReference type="EMBL" id="ADP78371.1"/>
    </source>
</evidence>
<dbReference type="HOGENOM" id="CLU_120964_1_2_11"/>
<keyword evidence="3 7" id="KW-0812">Transmembrane</keyword>
<reference evidence="9 10" key="1">
    <citation type="submission" date="2010-10" db="EMBL/GenBank/DDBJ databases">
        <title>Complete sequence of Frankia sp. EuI1c.</title>
        <authorList>
            <consortium name="US DOE Joint Genome Institute"/>
            <person name="Lucas S."/>
            <person name="Copeland A."/>
            <person name="Lapidus A."/>
            <person name="Cheng J.-F."/>
            <person name="Bruce D."/>
            <person name="Goodwin L."/>
            <person name="Pitluck S."/>
            <person name="Chertkov O."/>
            <person name="Detter J.C."/>
            <person name="Han C."/>
            <person name="Tapia R."/>
            <person name="Land M."/>
            <person name="Hauser L."/>
            <person name="Jeffries C."/>
            <person name="Kyrpides N."/>
            <person name="Ivanova N."/>
            <person name="Mikhailova N."/>
            <person name="Beauchemin N."/>
            <person name="Sen A."/>
            <person name="Sur S.A."/>
            <person name="Gtari M."/>
            <person name="Wall L."/>
            <person name="Tisa L."/>
            <person name="Woyke T."/>
        </authorList>
    </citation>
    <scope>NUCLEOTIDE SEQUENCE [LARGE SCALE GENOMIC DNA]</scope>
    <source>
        <strain evidence="10">DSM 45817 / CECT 9037 / EuI1c</strain>
    </source>
</reference>
<feature type="region of interest" description="Disordered" evidence="6">
    <location>
        <begin position="1"/>
        <end position="31"/>
    </location>
</feature>
<keyword evidence="10" id="KW-1185">Reference proteome</keyword>
<dbReference type="InterPro" id="IPR023845">
    <property type="entry name" value="DUF3817_TM"/>
</dbReference>
<name>E3J798_PSEI1</name>
<sequence length="142" mass="14932">MTAPSQDPAAVATASPVPGPPSAPATPSRAGAGPDALAKAYRPYRVLAYVVGVILVVLVLVAVPLKYAADVPQLVQIIGPVHGVLYIVYLLATFNLATKAKFSLRRAILVMLAGTIPFVSFVAERSVTRELKPRLTGTVTER</sequence>
<evidence type="ECO:0000256" key="1">
    <source>
        <dbReference type="ARBA" id="ARBA00004651"/>
    </source>
</evidence>
<evidence type="ECO:0000313" key="10">
    <source>
        <dbReference type="Proteomes" id="UP000002484"/>
    </source>
</evidence>
<dbReference type="PANTHER" id="PTHR40077:SF2">
    <property type="entry name" value="MEMBRANE PROTEIN"/>
    <property type="match status" value="1"/>
</dbReference>
<dbReference type="Pfam" id="PF12823">
    <property type="entry name" value="DUF3817"/>
    <property type="match status" value="1"/>
</dbReference>
<dbReference type="AlphaFoldDB" id="E3J798"/>
<dbReference type="GO" id="GO:0005886">
    <property type="term" value="C:plasma membrane"/>
    <property type="evidence" value="ECO:0007669"/>
    <property type="project" value="UniProtKB-SubCell"/>
</dbReference>
<dbReference type="STRING" id="298654.FraEuI1c_0285"/>
<dbReference type="KEGG" id="fri:FraEuI1c_0285"/>
<dbReference type="EMBL" id="CP002299">
    <property type="protein sequence ID" value="ADP78371.1"/>
    <property type="molecule type" value="Genomic_DNA"/>
</dbReference>
<dbReference type="Proteomes" id="UP000002484">
    <property type="component" value="Chromosome"/>
</dbReference>
<evidence type="ECO:0000256" key="6">
    <source>
        <dbReference type="SAM" id="MobiDB-lite"/>
    </source>
</evidence>
<feature type="transmembrane region" description="Helical" evidence="7">
    <location>
        <begin position="77"/>
        <end position="97"/>
    </location>
</feature>
<dbReference type="OrthoDB" id="9342687at2"/>
<keyword evidence="2" id="KW-1003">Cell membrane</keyword>
<dbReference type="eggNOG" id="COG2814">
    <property type="taxonomic scope" value="Bacteria"/>
</dbReference>